<dbReference type="Gene3D" id="3.40.50.1110">
    <property type="entry name" value="SGNH hydrolase"/>
    <property type="match status" value="1"/>
</dbReference>
<proteinExistence type="predicted"/>
<accession>A0A3N4LMX6</accession>
<organism evidence="1 2">
    <name type="scientific">Terfezia boudieri ATCC MYA-4762</name>
    <dbReference type="NCBI Taxonomy" id="1051890"/>
    <lineage>
        <taxon>Eukaryota</taxon>
        <taxon>Fungi</taxon>
        <taxon>Dikarya</taxon>
        <taxon>Ascomycota</taxon>
        <taxon>Pezizomycotina</taxon>
        <taxon>Pezizomycetes</taxon>
        <taxon>Pezizales</taxon>
        <taxon>Pezizaceae</taxon>
        <taxon>Terfezia</taxon>
    </lineage>
</organism>
<protein>
    <submittedName>
        <fullName evidence="1">Uncharacterized protein</fullName>
    </submittedName>
</protein>
<reference evidence="1 2" key="1">
    <citation type="journal article" date="2018" name="Nat. Ecol. Evol.">
        <title>Pezizomycetes genomes reveal the molecular basis of ectomycorrhizal truffle lifestyle.</title>
        <authorList>
            <person name="Murat C."/>
            <person name="Payen T."/>
            <person name="Noel B."/>
            <person name="Kuo A."/>
            <person name="Morin E."/>
            <person name="Chen J."/>
            <person name="Kohler A."/>
            <person name="Krizsan K."/>
            <person name="Balestrini R."/>
            <person name="Da Silva C."/>
            <person name="Montanini B."/>
            <person name="Hainaut M."/>
            <person name="Levati E."/>
            <person name="Barry K.W."/>
            <person name="Belfiori B."/>
            <person name="Cichocki N."/>
            <person name="Clum A."/>
            <person name="Dockter R.B."/>
            <person name="Fauchery L."/>
            <person name="Guy J."/>
            <person name="Iotti M."/>
            <person name="Le Tacon F."/>
            <person name="Lindquist E.A."/>
            <person name="Lipzen A."/>
            <person name="Malagnac F."/>
            <person name="Mello A."/>
            <person name="Molinier V."/>
            <person name="Miyauchi S."/>
            <person name="Poulain J."/>
            <person name="Riccioni C."/>
            <person name="Rubini A."/>
            <person name="Sitrit Y."/>
            <person name="Splivallo R."/>
            <person name="Traeger S."/>
            <person name="Wang M."/>
            <person name="Zifcakova L."/>
            <person name="Wipf D."/>
            <person name="Zambonelli A."/>
            <person name="Paolocci F."/>
            <person name="Nowrousian M."/>
            <person name="Ottonello S."/>
            <person name="Baldrian P."/>
            <person name="Spatafora J.W."/>
            <person name="Henrissat B."/>
            <person name="Nagy L.G."/>
            <person name="Aury J.M."/>
            <person name="Wincker P."/>
            <person name="Grigoriev I.V."/>
            <person name="Bonfante P."/>
            <person name="Martin F.M."/>
        </authorList>
    </citation>
    <scope>NUCLEOTIDE SEQUENCE [LARGE SCALE GENOMIC DNA]</scope>
    <source>
        <strain evidence="1 2">ATCC MYA-4762</strain>
    </source>
</reference>
<evidence type="ECO:0000313" key="2">
    <source>
        <dbReference type="Proteomes" id="UP000267821"/>
    </source>
</evidence>
<dbReference type="EMBL" id="ML121542">
    <property type="protein sequence ID" value="RPB24224.1"/>
    <property type="molecule type" value="Genomic_DNA"/>
</dbReference>
<dbReference type="OrthoDB" id="1600564at2759"/>
<evidence type="ECO:0000313" key="1">
    <source>
        <dbReference type="EMBL" id="RPB24224.1"/>
    </source>
</evidence>
<dbReference type="InParanoid" id="A0A3N4LMX6"/>
<dbReference type="AlphaFoldDB" id="A0A3N4LMX6"/>
<keyword evidence="2" id="KW-1185">Reference proteome</keyword>
<sequence>MLPHQLYKVGARNIVILNVPPMELSPDMRERTTAQQNSVRNAVFMWNSKLIDKVLECRTRWKPVGS</sequence>
<dbReference type="InterPro" id="IPR036514">
    <property type="entry name" value="SGNH_hydro_sf"/>
</dbReference>
<name>A0A3N4LMX6_9PEZI</name>
<gene>
    <name evidence="1" type="ORF">L211DRAFT_837602</name>
</gene>
<dbReference type="Proteomes" id="UP000267821">
    <property type="component" value="Unassembled WGS sequence"/>
</dbReference>